<evidence type="ECO:0000256" key="1">
    <source>
        <dbReference type="ARBA" id="ARBA00004496"/>
    </source>
</evidence>
<keyword evidence="5" id="KW-0436">Ligase</keyword>
<dbReference type="Pfam" id="PF00749">
    <property type="entry name" value="tRNA-synt_1c"/>
    <property type="match status" value="1"/>
</dbReference>
<dbReference type="InterPro" id="IPR011035">
    <property type="entry name" value="Ribosomal_bL25/Gln-tRNA_synth"/>
</dbReference>
<keyword evidence="6" id="KW-0547">Nucleotide-binding</keyword>
<protein>
    <recommendedName>
        <fullName evidence="3">glutamate--tRNA ligase</fullName>
        <ecNumber evidence="3">6.1.1.17</ecNumber>
    </recommendedName>
    <alternativeName>
        <fullName evidence="10">Glutamyl-tRNA synthetase</fullName>
    </alternativeName>
</protein>
<dbReference type="EC" id="6.1.1.17" evidence="3"/>
<gene>
    <name evidence="15" type="ORF">LCGC14_0727780</name>
</gene>
<evidence type="ECO:0000256" key="4">
    <source>
        <dbReference type="ARBA" id="ARBA00022490"/>
    </source>
</evidence>
<feature type="domain" description="tRNA synthetases class I (E and Q) anti-codon binding" evidence="14">
    <location>
        <begin position="523"/>
        <end position="571"/>
    </location>
</feature>
<dbReference type="NCBIfam" id="NF003169">
    <property type="entry name" value="PRK04156.1"/>
    <property type="match status" value="1"/>
</dbReference>
<dbReference type="InterPro" id="IPR000924">
    <property type="entry name" value="Glu/Gln-tRNA-synth"/>
</dbReference>
<name>A0A0F9QEP6_9ZZZZ</name>
<evidence type="ECO:0000313" key="15">
    <source>
        <dbReference type="EMBL" id="KKN41004.1"/>
    </source>
</evidence>
<dbReference type="InterPro" id="IPR050132">
    <property type="entry name" value="Gln/Glu-tRNA_Ligase"/>
</dbReference>
<comment type="subcellular location">
    <subcellularLocation>
        <location evidence="1">Cytoplasm</location>
    </subcellularLocation>
</comment>
<comment type="similarity">
    <text evidence="2">Belongs to the class-I aminoacyl-tRNA synthetase family. Glutamate--tRNA ligase type 2 subfamily.</text>
</comment>
<dbReference type="PROSITE" id="PS00178">
    <property type="entry name" value="AA_TRNA_LIGASE_I"/>
    <property type="match status" value="1"/>
</dbReference>
<evidence type="ECO:0000256" key="3">
    <source>
        <dbReference type="ARBA" id="ARBA00012835"/>
    </source>
</evidence>
<dbReference type="PANTHER" id="PTHR43097:SF5">
    <property type="entry name" value="GLUTAMATE--TRNA LIGASE"/>
    <property type="match status" value="1"/>
</dbReference>
<dbReference type="EMBL" id="LAZR01001674">
    <property type="protein sequence ID" value="KKN41004.1"/>
    <property type="molecule type" value="Genomic_DNA"/>
</dbReference>
<evidence type="ECO:0000256" key="7">
    <source>
        <dbReference type="ARBA" id="ARBA00022840"/>
    </source>
</evidence>
<evidence type="ECO:0000256" key="8">
    <source>
        <dbReference type="ARBA" id="ARBA00022917"/>
    </source>
</evidence>
<dbReference type="Gene3D" id="3.40.50.620">
    <property type="entry name" value="HUPs"/>
    <property type="match status" value="1"/>
</dbReference>
<dbReference type="NCBIfam" id="TIGR00463">
    <property type="entry name" value="gltX_arch"/>
    <property type="match status" value="1"/>
</dbReference>
<evidence type="ECO:0000256" key="11">
    <source>
        <dbReference type="ARBA" id="ARBA00048351"/>
    </source>
</evidence>
<dbReference type="GO" id="GO:0032991">
    <property type="term" value="C:protein-containing complex"/>
    <property type="evidence" value="ECO:0007669"/>
    <property type="project" value="UniProtKB-ARBA"/>
</dbReference>
<dbReference type="GO" id="GO:0043604">
    <property type="term" value="P:amide biosynthetic process"/>
    <property type="evidence" value="ECO:0007669"/>
    <property type="project" value="TreeGrafter"/>
</dbReference>
<dbReference type="AlphaFoldDB" id="A0A0F9QEP6"/>
<dbReference type="Pfam" id="PF03950">
    <property type="entry name" value="tRNA-synt_1c_C"/>
    <property type="match status" value="1"/>
</dbReference>
<dbReference type="InterPro" id="IPR004526">
    <property type="entry name" value="Glu-tRNA-synth_arc/euk"/>
</dbReference>
<feature type="domain" description="Glutamyl/glutaminyl-tRNA synthetase class Ib anti-codon binding" evidence="13">
    <location>
        <begin position="422"/>
        <end position="509"/>
    </location>
</feature>
<organism evidence="15">
    <name type="scientific">marine sediment metagenome</name>
    <dbReference type="NCBI Taxonomy" id="412755"/>
    <lineage>
        <taxon>unclassified sequences</taxon>
        <taxon>metagenomes</taxon>
        <taxon>ecological metagenomes</taxon>
    </lineage>
</organism>
<reference evidence="15" key="1">
    <citation type="journal article" date="2015" name="Nature">
        <title>Complex archaea that bridge the gap between prokaryotes and eukaryotes.</title>
        <authorList>
            <person name="Spang A."/>
            <person name="Saw J.H."/>
            <person name="Jorgensen S.L."/>
            <person name="Zaremba-Niedzwiedzka K."/>
            <person name="Martijn J."/>
            <person name="Lind A.E."/>
            <person name="van Eijk R."/>
            <person name="Schleper C."/>
            <person name="Guy L."/>
            <person name="Ettema T.J."/>
        </authorList>
    </citation>
    <scope>NUCLEOTIDE SEQUENCE</scope>
</reference>
<dbReference type="InterPro" id="IPR020058">
    <property type="entry name" value="Glu/Gln-tRNA-synth_Ib_cat-dom"/>
</dbReference>
<evidence type="ECO:0000256" key="9">
    <source>
        <dbReference type="ARBA" id="ARBA00023146"/>
    </source>
</evidence>
<dbReference type="GO" id="GO:0005524">
    <property type="term" value="F:ATP binding"/>
    <property type="evidence" value="ECO:0007669"/>
    <property type="project" value="UniProtKB-KW"/>
</dbReference>
<evidence type="ECO:0000256" key="5">
    <source>
        <dbReference type="ARBA" id="ARBA00022598"/>
    </source>
</evidence>
<dbReference type="GO" id="GO:0005829">
    <property type="term" value="C:cytosol"/>
    <property type="evidence" value="ECO:0007669"/>
    <property type="project" value="TreeGrafter"/>
</dbReference>
<evidence type="ECO:0000259" key="13">
    <source>
        <dbReference type="Pfam" id="PF03950"/>
    </source>
</evidence>
<evidence type="ECO:0000256" key="2">
    <source>
        <dbReference type="ARBA" id="ARBA00008927"/>
    </source>
</evidence>
<dbReference type="Gene3D" id="2.40.240.10">
    <property type="entry name" value="Ribosomal Protein L25, Chain P"/>
    <property type="match status" value="1"/>
</dbReference>
<dbReference type="PANTHER" id="PTHR43097">
    <property type="entry name" value="GLUTAMINE-TRNA LIGASE"/>
    <property type="match status" value="1"/>
</dbReference>
<evidence type="ECO:0000256" key="6">
    <source>
        <dbReference type="ARBA" id="ARBA00022741"/>
    </source>
</evidence>
<evidence type="ECO:0000259" key="12">
    <source>
        <dbReference type="Pfam" id="PF00749"/>
    </source>
</evidence>
<feature type="domain" description="Glutamyl/glutaminyl-tRNA synthetase class Ib catalytic" evidence="12">
    <location>
        <begin position="102"/>
        <end position="414"/>
    </location>
</feature>
<dbReference type="Gene3D" id="2.40.240.100">
    <property type="match status" value="1"/>
</dbReference>
<evidence type="ECO:0000259" key="14">
    <source>
        <dbReference type="Pfam" id="PF20974"/>
    </source>
</evidence>
<dbReference type="PRINTS" id="PR00987">
    <property type="entry name" value="TRNASYNTHGLU"/>
</dbReference>
<accession>A0A0F9QEP6</accession>
<dbReference type="InterPro" id="IPR014729">
    <property type="entry name" value="Rossmann-like_a/b/a_fold"/>
</dbReference>
<dbReference type="SUPFAM" id="SSF50715">
    <property type="entry name" value="Ribosomal protein L25-like"/>
    <property type="match status" value="1"/>
</dbReference>
<keyword evidence="8" id="KW-0648">Protein biosynthesis</keyword>
<keyword evidence="7" id="KW-0067">ATP-binding</keyword>
<dbReference type="Pfam" id="PF20974">
    <property type="entry name" value="tRNA-synt_1c_C2"/>
    <property type="match status" value="1"/>
</dbReference>
<dbReference type="InterPro" id="IPR020056">
    <property type="entry name" value="Rbsml_bL25/Gln-tRNA_synth_N"/>
</dbReference>
<dbReference type="InterPro" id="IPR020059">
    <property type="entry name" value="Glu/Gln-tRNA-synth_Ib_codon-bd"/>
</dbReference>
<keyword evidence="4" id="KW-0963">Cytoplasm</keyword>
<proteinExistence type="inferred from homology"/>
<comment type="caution">
    <text evidence="15">The sequence shown here is derived from an EMBL/GenBank/DDBJ whole genome shotgun (WGS) entry which is preliminary data.</text>
</comment>
<comment type="catalytic activity">
    <reaction evidence="11">
        <text>tRNA(Glu) + L-glutamate + ATP = L-glutamyl-tRNA(Glu) + AMP + diphosphate</text>
        <dbReference type="Rhea" id="RHEA:23540"/>
        <dbReference type="Rhea" id="RHEA-COMP:9663"/>
        <dbReference type="Rhea" id="RHEA-COMP:9680"/>
        <dbReference type="ChEBI" id="CHEBI:29985"/>
        <dbReference type="ChEBI" id="CHEBI:30616"/>
        <dbReference type="ChEBI" id="CHEBI:33019"/>
        <dbReference type="ChEBI" id="CHEBI:78442"/>
        <dbReference type="ChEBI" id="CHEBI:78520"/>
        <dbReference type="ChEBI" id="CHEBI:456215"/>
        <dbReference type="EC" id="6.1.1.17"/>
    </reaction>
</comment>
<dbReference type="GO" id="GO:0006424">
    <property type="term" value="P:glutamyl-tRNA aminoacylation"/>
    <property type="evidence" value="ECO:0007669"/>
    <property type="project" value="InterPro"/>
</dbReference>
<dbReference type="SUPFAM" id="SSF52374">
    <property type="entry name" value="Nucleotidylyl transferase"/>
    <property type="match status" value="1"/>
</dbReference>
<dbReference type="InterPro" id="IPR049437">
    <property type="entry name" value="tRNA-synt_1c_C2"/>
</dbReference>
<dbReference type="HAMAP" id="MF_02076">
    <property type="entry name" value="Glu_tRNA_synth_type2"/>
    <property type="match status" value="1"/>
</dbReference>
<keyword evidence="9" id="KW-0030">Aminoacyl-tRNA synthetase</keyword>
<evidence type="ECO:0000256" key="10">
    <source>
        <dbReference type="ARBA" id="ARBA00030865"/>
    </source>
</evidence>
<dbReference type="InterPro" id="IPR001412">
    <property type="entry name" value="aa-tRNA-synth_I_CS"/>
</dbReference>
<sequence>MDEEEIKKILLIKGLKNAVEFHSSPNKKAVMGKLMSERKDLRAQAKIIMPILDQILEEIKKLSWEDQKKKLLLMDPNALEKKEHTVEKKELPELPDIDQFKKVVMRLAPYPSGALHIGNARMVVLNDEYAKKYNGELILFYDDTIGSPKSLRGSPKAKYVLPEAYDLIKDGLNWLGVKVSKVLYKSDRLDVFYEYCEKLIKDHIAYVCFCSSVEFRENYKKKGINCPHRNISVEINLKEWEDMLDFKYHEGEAVVRLKMGMDQKDPALRDQIIMRISEAEHPRVGKKYKVWPMLEFSWAIDDHLIGASHIIRGKDLVKEGIIEEFVWDHFGWKKAKLLYHGKLRFPDLKLSKTETRNNIQQGIYKGWDDPRTWSLQSLKMRGIEPQALRDALLDLGMSTTDIEFSVKVLYSKNQDIIDETSDRYFFVEAPISLIVQDPPFEEYVAEPLILPSNPKKGRREIRVITKDNHLRLSIATSDVGKLKIEKIIRLKDLMNIKIQSIDLNNKIITSVYQSKEMNRSYSIIHWVPRDENIRVSVIKPDGSVSIGFGEINLLQIPLNRVIQFERYGFVNPIEIKENYLYCYFTH</sequence>
<dbReference type="GO" id="GO:0004818">
    <property type="term" value="F:glutamate-tRNA ligase activity"/>
    <property type="evidence" value="ECO:0007669"/>
    <property type="project" value="UniProtKB-EC"/>
</dbReference>